<comment type="similarity">
    <text evidence="1 8">Belongs to the RNase T2 family.</text>
</comment>
<keyword evidence="6" id="KW-0456">Lyase</keyword>
<evidence type="ECO:0000313" key="10">
    <source>
        <dbReference type="Proteomes" id="UP001189122"/>
    </source>
</evidence>
<dbReference type="InterPro" id="IPR033697">
    <property type="entry name" value="Ribonuclease_T2_eukaryotic"/>
</dbReference>
<dbReference type="AlphaFoldDB" id="A0A7I8IQC0"/>
<dbReference type="EMBL" id="LR743592">
    <property type="protein sequence ID" value="CAA2620027.1"/>
    <property type="molecule type" value="Genomic_DNA"/>
</dbReference>
<feature type="active site" evidence="7">
    <location>
        <position position="135"/>
    </location>
</feature>
<proteinExistence type="inferred from homology"/>
<evidence type="ECO:0000256" key="1">
    <source>
        <dbReference type="ARBA" id="ARBA00007469"/>
    </source>
</evidence>
<evidence type="ECO:0000256" key="3">
    <source>
        <dbReference type="ARBA" id="ARBA00022759"/>
    </source>
</evidence>
<dbReference type="Proteomes" id="UP001189122">
    <property type="component" value="Unassembled WGS sequence"/>
</dbReference>
<sequence>MSPFLLLVLPVFQERAKRDHEELPPAVDAPVVGVHSDPLHGSLRRPGLRFFYFVQQWPGSVCDTRQSCCYPTPGKPSANFGVHGLWPNYNDGVYPSNCDPHSPLDLSKRPAGRMQSEWPMLACPSSSGRQFWQHEWEKHGTCSESVLDQRRYFLTALDLKREVNLLGTLQAAGGRHSAGRRVYRFSSISNAIKAATGHTSGIQCNIGEDKNSQLYQVYLCLDSSANSFIDCPILPRSSCNSDRVAFLAF</sequence>
<evidence type="ECO:0000256" key="5">
    <source>
        <dbReference type="ARBA" id="ARBA00023157"/>
    </source>
</evidence>
<dbReference type="PROSITE" id="PS00531">
    <property type="entry name" value="RNASE_T2_2"/>
    <property type="match status" value="1"/>
</dbReference>
<dbReference type="GO" id="GO:0016787">
    <property type="term" value="F:hydrolase activity"/>
    <property type="evidence" value="ECO:0007669"/>
    <property type="project" value="UniProtKB-KW"/>
</dbReference>
<dbReference type="PANTHER" id="PTHR11240">
    <property type="entry name" value="RIBONUCLEASE T2"/>
    <property type="match status" value="1"/>
</dbReference>
<evidence type="ECO:0000256" key="4">
    <source>
        <dbReference type="ARBA" id="ARBA00022801"/>
    </source>
</evidence>
<dbReference type="Gene3D" id="3.90.730.10">
    <property type="entry name" value="Ribonuclease T2-like"/>
    <property type="match status" value="1"/>
</dbReference>
<dbReference type="InterPro" id="IPR001568">
    <property type="entry name" value="RNase_T2-like"/>
</dbReference>
<dbReference type="EMBL" id="CACRZD030000005">
    <property type="protein sequence ID" value="CAA6659775.1"/>
    <property type="molecule type" value="Genomic_DNA"/>
</dbReference>
<dbReference type="GO" id="GO:0005576">
    <property type="term" value="C:extracellular region"/>
    <property type="evidence" value="ECO:0007669"/>
    <property type="project" value="TreeGrafter"/>
</dbReference>
<keyword evidence="10" id="KW-1185">Reference proteome</keyword>
<protein>
    <submittedName>
        <fullName evidence="9">Uncharacterized protein</fullName>
    </submittedName>
</protein>
<feature type="active site" evidence="7">
    <location>
        <position position="83"/>
    </location>
</feature>
<dbReference type="InterPro" id="IPR018188">
    <property type="entry name" value="RNase_T2_His_AS_1"/>
</dbReference>
<keyword evidence="2" id="KW-0540">Nuclease</keyword>
<gene>
    <name evidence="9" type="ORF">SI7747_05006196</name>
</gene>
<accession>A0A7I8IQC0</accession>
<dbReference type="PANTHER" id="PTHR11240:SF75">
    <property type="entry name" value="RIBONUCLEASE 3"/>
    <property type="match status" value="1"/>
</dbReference>
<evidence type="ECO:0000256" key="7">
    <source>
        <dbReference type="PIRSR" id="PIRSR633697-1"/>
    </source>
</evidence>
<evidence type="ECO:0000313" key="9">
    <source>
        <dbReference type="EMBL" id="CAA2620027.1"/>
    </source>
</evidence>
<dbReference type="SUPFAM" id="SSF55895">
    <property type="entry name" value="Ribonuclease Rh-like"/>
    <property type="match status" value="1"/>
</dbReference>
<name>A0A7I8IQC0_SPIIN</name>
<dbReference type="GO" id="GO:0006401">
    <property type="term" value="P:RNA catabolic process"/>
    <property type="evidence" value="ECO:0007669"/>
    <property type="project" value="TreeGrafter"/>
</dbReference>
<dbReference type="GO" id="GO:0033897">
    <property type="term" value="F:ribonuclease T2 activity"/>
    <property type="evidence" value="ECO:0007669"/>
    <property type="project" value="InterPro"/>
</dbReference>
<reference evidence="9 10" key="1">
    <citation type="submission" date="2019-12" db="EMBL/GenBank/DDBJ databases">
        <authorList>
            <person name="Scholz U."/>
            <person name="Mascher M."/>
            <person name="Fiebig A."/>
        </authorList>
    </citation>
    <scope>NUCLEOTIDE SEQUENCE</scope>
</reference>
<dbReference type="PROSITE" id="PS00530">
    <property type="entry name" value="RNASE_T2_1"/>
    <property type="match status" value="1"/>
</dbReference>
<keyword evidence="5" id="KW-1015">Disulfide bond</keyword>
<dbReference type="CDD" id="cd01061">
    <property type="entry name" value="RNase_T2_euk"/>
    <property type="match status" value="1"/>
</dbReference>
<dbReference type="InterPro" id="IPR036430">
    <property type="entry name" value="RNase_T2-like_sf"/>
</dbReference>
<evidence type="ECO:0000256" key="6">
    <source>
        <dbReference type="ARBA" id="ARBA00023239"/>
    </source>
</evidence>
<organism evidence="9">
    <name type="scientific">Spirodela intermedia</name>
    <name type="common">Intermediate duckweed</name>
    <dbReference type="NCBI Taxonomy" id="51605"/>
    <lineage>
        <taxon>Eukaryota</taxon>
        <taxon>Viridiplantae</taxon>
        <taxon>Streptophyta</taxon>
        <taxon>Embryophyta</taxon>
        <taxon>Tracheophyta</taxon>
        <taxon>Spermatophyta</taxon>
        <taxon>Magnoliopsida</taxon>
        <taxon>Liliopsida</taxon>
        <taxon>Araceae</taxon>
        <taxon>Lemnoideae</taxon>
        <taxon>Spirodela</taxon>
    </lineage>
</organism>
<dbReference type="InterPro" id="IPR033130">
    <property type="entry name" value="RNase_T2_His_AS_2"/>
</dbReference>
<dbReference type="Pfam" id="PF00445">
    <property type="entry name" value="Ribonuclease_T2"/>
    <property type="match status" value="1"/>
</dbReference>
<evidence type="ECO:0000256" key="2">
    <source>
        <dbReference type="ARBA" id="ARBA00022722"/>
    </source>
</evidence>
<keyword evidence="3" id="KW-0255">Endonuclease</keyword>
<evidence type="ECO:0000256" key="8">
    <source>
        <dbReference type="RuleBase" id="RU004328"/>
    </source>
</evidence>
<dbReference type="GO" id="GO:0003723">
    <property type="term" value="F:RNA binding"/>
    <property type="evidence" value="ECO:0007669"/>
    <property type="project" value="InterPro"/>
</dbReference>
<keyword evidence="4" id="KW-0378">Hydrolase</keyword>
<feature type="active site" evidence="7">
    <location>
        <position position="139"/>
    </location>
</feature>